<protein>
    <submittedName>
        <fullName evidence="1">Uncharacterized protein</fullName>
    </submittedName>
</protein>
<evidence type="ECO:0000313" key="2">
    <source>
        <dbReference type="Proteomes" id="UP001179181"/>
    </source>
</evidence>
<gene>
    <name evidence="1" type="ORF">FHS68_002782</name>
</gene>
<dbReference type="EMBL" id="JAASQJ010000003">
    <property type="protein sequence ID" value="NIJ53600.1"/>
    <property type="molecule type" value="Genomic_DNA"/>
</dbReference>
<name>A0ABX0UPX3_9BACT</name>
<dbReference type="Proteomes" id="UP001179181">
    <property type="component" value="Unassembled WGS sequence"/>
</dbReference>
<comment type="caution">
    <text evidence="1">The sequence shown here is derived from an EMBL/GenBank/DDBJ whole genome shotgun (WGS) entry which is preliminary data.</text>
</comment>
<keyword evidence="2" id="KW-1185">Reference proteome</keyword>
<organism evidence="1 2">
    <name type="scientific">Dyadobacter arcticus</name>
    <dbReference type="NCBI Taxonomy" id="1078754"/>
    <lineage>
        <taxon>Bacteria</taxon>
        <taxon>Pseudomonadati</taxon>
        <taxon>Bacteroidota</taxon>
        <taxon>Cytophagia</taxon>
        <taxon>Cytophagales</taxon>
        <taxon>Spirosomataceae</taxon>
        <taxon>Dyadobacter</taxon>
    </lineage>
</organism>
<proteinExistence type="predicted"/>
<evidence type="ECO:0000313" key="1">
    <source>
        <dbReference type="EMBL" id="NIJ53600.1"/>
    </source>
</evidence>
<accession>A0ABX0UPX3</accession>
<sequence>MTSEEKKIEAIKTQNSPFVKKKMEQMRKTLALCPIPDDILNRLRVS</sequence>
<reference evidence="1 2" key="1">
    <citation type="submission" date="2020-03" db="EMBL/GenBank/DDBJ databases">
        <title>Genomic Encyclopedia of Type Strains, Phase IV (KMG-IV): sequencing the most valuable type-strain genomes for metagenomic binning, comparative biology and taxonomic classification.</title>
        <authorList>
            <person name="Goeker M."/>
        </authorList>
    </citation>
    <scope>NUCLEOTIDE SEQUENCE [LARGE SCALE GENOMIC DNA]</scope>
    <source>
        <strain evidence="1 2">DSM 102865</strain>
    </source>
</reference>